<organism evidence="2 3">
    <name type="scientific">Pseudovibrio axinellae</name>
    <dbReference type="NCBI Taxonomy" id="989403"/>
    <lineage>
        <taxon>Bacteria</taxon>
        <taxon>Pseudomonadati</taxon>
        <taxon>Pseudomonadota</taxon>
        <taxon>Alphaproteobacteria</taxon>
        <taxon>Hyphomicrobiales</taxon>
        <taxon>Stappiaceae</taxon>
        <taxon>Pseudovibrio</taxon>
    </lineage>
</organism>
<evidence type="ECO:0000259" key="1">
    <source>
        <dbReference type="PROSITE" id="PS51186"/>
    </source>
</evidence>
<dbReference type="Gene3D" id="3.40.630.30">
    <property type="match status" value="1"/>
</dbReference>
<dbReference type="OrthoDB" id="9805924at2"/>
<feature type="domain" description="N-acetyltransferase" evidence="1">
    <location>
        <begin position="4"/>
        <end position="153"/>
    </location>
</feature>
<dbReference type="RefSeq" id="WP_068004724.1">
    <property type="nucleotide sequence ID" value="NZ_FOFM01000002.1"/>
</dbReference>
<evidence type="ECO:0000313" key="3">
    <source>
        <dbReference type="Proteomes" id="UP000076577"/>
    </source>
</evidence>
<keyword evidence="2" id="KW-0808">Transferase</keyword>
<dbReference type="PATRIC" id="fig|989403.3.peg.1731"/>
<protein>
    <submittedName>
        <fullName evidence="2">Acetyltransferase (GNAT) family protein</fullName>
    </submittedName>
</protein>
<dbReference type="Proteomes" id="UP000076577">
    <property type="component" value="Unassembled WGS sequence"/>
</dbReference>
<dbReference type="Pfam" id="PF00583">
    <property type="entry name" value="Acetyltransf_1"/>
    <property type="match status" value="1"/>
</dbReference>
<keyword evidence="3" id="KW-1185">Reference proteome</keyword>
<dbReference type="CDD" id="cd04301">
    <property type="entry name" value="NAT_SF"/>
    <property type="match status" value="1"/>
</dbReference>
<accession>A0A165ZQ95</accession>
<dbReference type="SUPFAM" id="SSF55729">
    <property type="entry name" value="Acyl-CoA N-acyltransferases (Nat)"/>
    <property type="match status" value="1"/>
</dbReference>
<evidence type="ECO:0000313" key="2">
    <source>
        <dbReference type="EMBL" id="KZL20144.1"/>
    </source>
</evidence>
<name>A0A165ZQ95_9HYPH</name>
<dbReference type="EMBL" id="LMCB01000011">
    <property type="protein sequence ID" value="KZL20144.1"/>
    <property type="molecule type" value="Genomic_DNA"/>
</dbReference>
<dbReference type="PROSITE" id="PS51186">
    <property type="entry name" value="GNAT"/>
    <property type="match status" value="1"/>
</dbReference>
<dbReference type="InterPro" id="IPR016181">
    <property type="entry name" value="Acyl_CoA_acyltransferase"/>
</dbReference>
<gene>
    <name evidence="2" type="ORF">PsAD2_01631</name>
</gene>
<dbReference type="GO" id="GO:0016747">
    <property type="term" value="F:acyltransferase activity, transferring groups other than amino-acyl groups"/>
    <property type="evidence" value="ECO:0007669"/>
    <property type="project" value="InterPro"/>
</dbReference>
<proteinExistence type="predicted"/>
<reference evidence="2 3" key="1">
    <citation type="journal article" date="2016" name="Front. Microbiol.">
        <title>Comparative Genomic Analysis Reveals a Diverse Repertoire of Genes Involved in Prokaryote-Eukaryote Interactions within the Pseudovibrio Genus.</title>
        <authorList>
            <person name="Romano S."/>
            <person name="Fernandez-Guerra A."/>
            <person name="Reen F.J."/>
            <person name="Glockner F.O."/>
            <person name="Crowley S.P."/>
            <person name="O'Sullivan O."/>
            <person name="Cotter P.D."/>
            <person name="Adams C."/>
            <person name="Dobson A.D."/>
            <person name="O'Gara F."/>
        </authorList>
    </citation>
    <scope>NUCLEOTIDE SEQUENCE [LARGE SCALE GENOMIC DNA]</scope>
    <source>
        <strain evidence="2 3">Ad2</strain>
    </source>
</reference>
<sequence length="153" mass="16980">MADLSYRALNPADAPNLAPLIAQNAQALKRGAPRRPDEVFAERLIDDKSIELIGAFEAETLVGFAAFFDIPDLVSGLRIGQLDDIYVVPEQRHKGIGRTLVEELSKIGQDRDWVHVRWLVPNKNKVDNSLFENLAEPGDKDSLIVPIDRLALA</sequence>
<comment type="caution">
    <text evidence="2">The sequence shown here is derived from an EMBL/GenBank/DDBJ whole genome shotgun (WGS) entry which is preliminary data.</text>
</comment>
<dbReference type="AlphaFoldDB" id="A0A165ZQ95"/>
<dbReference type="InterPro" id="IPR000182">
    <property type="entry name" value="GNAT_dom"/>
</dbReference>
<dbReference type="STRING" id="989403.SAMN05421798_102206"/>